<evidence type="ECO:0000256" key="2">
    <source>
        <dbReference type="ARBA" id="ARBA00022475"/>
    </source>
</evidence>
<dbReference type="GO" id="GO:0005886">
    <property type="term" value="C:plasma membrane"/>
    <property type="evidence" value="ECO:0007669"/>
    <property type="project" value="UniProtKB-SubCell"/>
</dbReference>
<evidence type="ECO:0000259" key="11">
    <source>
        <dbReference type="PROSITE" id="PS50262"/>
    </source>
</evidence>
<evidence type="ECO:0000313" key="14">
    <source>
        <dbReference type="RefSeq" id="XP_055898513.1"/>
    </source>
</evidence>
<evidence type="ECO:0000256" key="1">
    <source>
        <dbReference type="ARBA" id="ARBA00004651"/>
    </source>
</evidence>
<feature type="transmembrane region" description="Helical" evidence="10">
    <location>
        <begin position="403"/>
        <end position="426"/>
    </location>
</feature>
<dbReference type="Pfam" id="PF00001">
    <property type="entry name" value="7tm_1"/>
    <property type="match status" value="1"/>
</dbReference>
<dbReference type="PANTHER" id="PTHR24230">
    <property type="entry name" value="G-PROTEIN COUPLED RECEPTOR"/>
    <property type="match status" value="1"/>
</dbReference>
<feature type="transmembrane region" description="Helical" evidence="10">
    <location>
        <begin position="217"/>
        <end position="242"/>
    </location>
</feature>
<dbReference type="PANTHER" id="PTHR24230:SF163">
    <property type="entry name" value="CORAZONIN RECEPTOR, ISOFORM B"/>
    <property type="match status" value="1"/>
</dbReference>
<evidence type="ECO:0000256" key="4">
    <source>
        <dbReference type="ARBA" id="ARBA00022989"/>
    </source>
</evidence>
<keyword evidence="5" id="KW-0297">G-protein coupled receptor</keyword>
<dbReference type="Gene3D" id="1.20.1070.10">
    <property type="entry name" value="Rhodopsin 7-helix transmembrane proteins"/>
    <property type="match status" value="1"/>
</dbReference>
<keyword evidence="12" id="KW-1185">Reference proteome</keyword>
<evidence type="ECO:0000256" key="5">
    <source>
        <dbReference type="ARBA" id="ARBA00023040"/>
    </source>
</evidence>
<evidence type="ECO:0000256" key="9">
    <source>
        <dbReference type="SAM" id="MobiDB-lite"/>
    </source>
</evidence>
<dbReference type="InterPro" id="IPR017452">
    <property type="entry name" value="GPCR_Rhodpsn_7TM"/>
</dbReference>
<name>A0A9W3BGE9_BIOGL</name>
<dbReference type="GO" id="GO:0035237">
    <property type="term" value="F:corazonin receptor activity"/>
    <property type="evidence" value="ECO:0007669"/>
    <property type="project" value="TreeGrafter"/>
</dbReference>
<gene>
    <name evidence="13 14" type="primary">LOC106068580</name>
</gene>
<dbReference type="AlphaFoldDB" id="A0A9W3BGE9"/>
<evidence type="ECO:0000256" key="8">
    <source>
        <dbReference type="ARBA" id="ARBA00023224"/>
    </source>
</evidence>
<accession>A0A9W3BGE9</accession>
<feature type="transmembrane region" description="Helical" evidence="10">
    <location>
        <begin position="106"/>
        <end position="125"/>
    </location>
</feature>
<keyword evidence="7" id="KW-0675">Receptor</keyword>
<dbReference type="PRINTS" id="PR00237">
    <property type="entry name" value="GPCRRHODOPSN"/>
</dbReference>
<evidence type="ECO:0000256" key="7">
    <source>
        <dbReference type="ARBA" id="ARBA00023170"/>
    </source>
</evidence>
<keyword evidence="2" id="KW-1003">Cell membrane</keyword>
<keyword evidence="6 10" id="KW-0472">Membrane</keyword>
<feature type="transmembrane region" description="Helical" evidence="10">
    <location>
        <begin position="137"/>
        <end position="164"/>
    </location>
</feature>
<evidence type="ECO:0000313" key="13">
    <source>
        <dbReference type="RefSeq" id="XP_055898502.1"/>
    </source>
</evidence>
<feature type="region of interest" description="Disordered" evidence="9">
    <location>
        <begin position="447"/>
        <end position="474"/>
    </location>
</feature>
<protein>
    <submittedName>
        <fullName evidence="13 14">Gonadotropin-releasing hormone receptor-like isoform X1</fullName>
    </submittedName>
</protein>
<feature type="domain" description="G-protein coupled receptors family 1 profile" evidence="11">
    <location>
        <begin position="119"/>
        <end position="423"/>
    </location>
</feature>
<keyword evidence="4 10" id="KW-1133">Transmembrane helix</keyword>
<comment type="subcellular location">
    <subcellularLocation>
        <location evidence="1">Cell membrane</location>
        <topology evidence="1">Multi-pass membrane protein</topology>
    </subcellularLocation>
</comment>
<reference evidence="13 14" key="1">
    <citation type="submission" date="2025-04" db="UniProtKB">
        <authorList>
            <consortium name="RefSeq"/>
        </authorList>
    </citation>
    <scope>IDENTIFICATION</scope>
</reference>
<dbReference type="Proteomes" id="UP001165740">
    <property type="component" value="Chromosome 1"/>
</dbReference>
<dbReference type="OrthoDB" id="6022667at2759"/>
<sequence length="540" mass="60775">MSGFDFTSMDFRNSPHVTEPDMTVLKDLTSGTVPVVGLDTTILGQYFENLTVDSLIHKHHMVIAPGLHKNLSGVTTFVYDLTDTTEPFNSSFGEAPKFTTASLTKAVVFGVMFLISFVGNVATLVQMRRLRRRKSTINTLIVNLALADLLVSFFCIAGDSVWAATVQWLAGNIVCKLFKYMQVFALYLSTYITVAISLDRCVAVLDPMRRNEAAHRVRLMISFAWIFSALFSIPQIVVFSAIKGPFKEDFYQCVTFGAYDSPWQSQMYAIASLMLMFVLPLAVIGTAYGLIFTTISRKSREHSVLDGIQLPSGKSWVTRWVNYKYYFCMAMCSSPLSGKSASIMTSCSSDPSRAPVRSHLLRKAKRKSLRMSFVIVLASIVCWTPYYIIFIFTTFLNTVIDPQIFNCFAIFGLSNSLLNPIIYGAFQLCKVQYYNSSSWKRNAWQGTWPKQQSSNQSPSPRSDVQDDTPASCSVSKDSRNRLLVNACLCDACHFEVKEQKVYFPLFDQKRGSAESSRCWNFSHKHLTNGEVKNCSCFHSY</sequence>
<evidence type="ECO:0000256" key="3">
    <source>
        <dbReference type="ARBA" id="ARBA00022692"/>
    </source>
</evidence>
<dbReference type="SUPFAM" id="SSF81321">
    <property type="entry name" value="Family A G protein-coupled receptor-like"/>
    <property type="match status" value="1"/>
</dbReference>
<dbReference type="InterPro" id="IPR000276">
    <property type="entry name" value="GPCR_Rhodpsn"/>
</dbReference>
<feature type="transmembrane region" description="Helical" evidence="10">
    <location>
        <begin position="184"/>
        <end position="205"/>
    </location>
</feature>
<feature type="compositionally biased region" description="Low complexity" evidence="9">
    <location>
        <begin position="449"/>
        <end position="462"/>
    </location>
</feature>
<keyword evidence="8" id="KW-0807">Transducer</keyword>
<evidence type="ECO:0000256" key="10">
    <source>
        <dbReference type="SAM" id="Phobius"/>
    </source>
</evidence>
<evidence type="ECO:0000313" key="12">
    <source>
        <dbReference type="Proteomes" id="UP001165740"/>
    </source>
</evidence>
<dbReference type="RefSeq" id="XP_055898502.1">
    <property type="nucleotide sequence ID" value="XM_056042527.1"/>
</dbReference>
<evidence type="ECO:0000256" key="6">
    <source>
        <dbReference type="ARBA" id="ARBA00023136"/>
    </source>
</evidence>
<feature type="transmembrane region" description="Helical" evidence="10">
    <location>
        <begin position="372"/>
        <end position="397"/>
    </location>
</feature>
<proteinExistence type="predicted"/>
<dbReference type="OMA" id="LNTDTEC"/>
<keyword evidence="3 10" id="KW-0812">Transmembrane</keyword>
<dbReference type="PROSITE" id="PS50262">
    <property type="entry name" value="G_PROTEIN_RECEP_F1_2"/>
    <property type="match status" value="1"/>
</dbReference>
<dbReference type="RefSeq" id="XP_055898513.1">
    <property type="nucleotide sequence ID" value="XM_056042538.1"/>
</dbReference>
<dbReference type="GeneID" id="106068580"/>
<organism evidence="12 14">
    <name type="scientific">Biomphalaria glabrata</name>
    <name type="common">Bloodfluke planorb</name>
    <name type="synonym">Freshwater snail</name>
    <dbReference type="NCBI Taxonomy" id="6526"/>
    <lineage>
        <taxon>Eukaryota</taxon>
        <taxon>Metazoa</taxon>
        <taxon>Spiralia</taxon>
        <taxon>Lophotrochozoa</taxon>
        <taxon>Mollusca</taxon>
        <taxon>Gastropoda</taxon>
        <taxon>Heterobranchia</taxon>
        <taxon>Euthyneura</taxon>
        <taxon>Panpulmonata</taxon>
        <taxon>Hygrophila</taxon>
        <taxon>Lymnaeoidea</taxon>
        <taxon>Planorbidae</taxon>
        <taxon>Biomphalaria</taxon>
    </lineage>
</organism>
<feature type="transmembrane region" description="Helical" evidence="10">
    <location>
        <begin position="267"/>
        <end position="291"/>
    </location>
</feature>